<protein>
    <submittedName>
        <fullName evidence="1">Neutral/alkaline non-lysosomal ceramidase</fullName>
    </submittedName>
</protein>
<reference evidence="1 2" key="1">
    <citation type="submission" date="2019-02" db="EMBL/GenBank/DDBJ databases">
        <title>Deep-cultivation of Planctomycetes and their phenomic and genomic characterization uncovers novel biology.</title>
        <authorList>
            <person name="Wiegand S."/>
            <person name="Jogler M."/>
            <person name="Boedeker C."/>
            <person name="Pinto D."/>
            <person name="Vollmers J."/>
            <person name="Rivas-Marin E."/>
            <person name="Kohn T."/>
            <person name="Peeters S.H."/>
            <person name="Heuer A."/>
            <person name="Rast P."/>
            <person name="Oberbeckmann S."/>
            <person name="Bunk B."/>
            <person name="Jeske O."/>
            <person name="Meyerdierks A."/>
            <person name="Storesund J.E."/>
            <person name="Kallscheuer N."/>
            <person name="Luecker S."/>
            <person name="Lage O.M."/>
            <person name="Pohl T."/>
            <person name="Merkel B.J."/>
            <person name="Hornburger P."/>
            <person name="Mueller R.-W."/>
            <person name="Bruemmer F."/>
            <person name="Labrenz M."/>
            <person name="Spormann A.M."/>
            <person name="Op den Camp H."/>
            <person name="Overmann J."/>
            <person name="Amann R."/>
            <person name="Jetten M.S.M."/>
            <person name="Mascher T."/>
            <person name="Medema M.H."/>
            <person name="Devos D.P."/>
            <person name="Kaster A.-K."/>
            <person name="Ovreas L."/>
            <person name="Rohde M."/>
            <person name="Galperin M.Y."/>
            <person name="Jogler C."/>
        </authorList>
    </citation>
    <scope>NUCLEOTIDE SEQUENCE [LARGE SCALE GENOMIC DNA]</scope>
    <source>
        <strain evidence="1 2">Pan216</strain>
    </source>
</reference>
<dbReference type="OrthoDB" id="337762at2"/>
<accession>A0A518AZW7</accession>
<dbReference type="Proteomes" id="UP000317093">
    <property type="component" value="Chromosome"/>
</dbReference>
<proteinExistence type="predicted"/>
<name>A0A518AZW7_9BACT</name>
<gene>
    <name evidence="1" type="ORF">Pan216_10830</name>
</gene>
<dbReference type="EMBL" id="CP036279">
    <property type="protein sequence ID" value="QDU60244.1"/>
    <property type="molecule type" value="Genomic_DNA"/>
</dbReference>
<dbReference type="KEGG" id="knv:Pan216_10830"/>
<evidence type="ECO:0000313" key="2">
    <source>
        <dbReference type="Proteomes" id="UP000317093"/>
    </source>
</evidence>
<sequence>MTASTPSTFRHASFGGLIGIARVDITPPVGVYHRNWGAATQDVADRVHRPLSLTALTLADGSGKPPIVLVDADLGWWKNLDLFRRFRSSVLDQLSFEPADLIIALTHTHAAAPLAAVDPELPGGELHRDWLDGLASRCTDVIEQARKAECEALLEWHVGRCSLASNRDLCDPNPESDRYLVGVDPDRPADDTLLLGRISDSSGEHRGSLVNYACHPTTLAWENTAISPDYIGAMRETIEQATGAPAIFLLGACGDLAPRRQYVGDPSIADGHGRQLGYAALSILEGMLSPGTKLGYAGTVESGAPLAIWKETRREGSKDLRYRVEPVDLPLKDWPSADELERQRLRCSDRAGEERLRRKRDIRRGLGEGMTYGLPIHVWRFGDAVLVGCCCEPFSVLQQELRERFPDRVVVVMNLINGSIGYLPPATLYDHDHYAVWQTPFERGCLELTIEAMSQAIHHVISD</sequence>
<evidence type="ECO:0000313" key="1">
    <source>
        <dbReference type="EMBL" id="QDU60244.1"/>
    </source>
</evidence>
<dbReference type="RefSeq" id="WP_145255787.1">
    <property type="nucleotide sequence ID" value="NZ_CP036279.1"/>
</dbReference>
<keyword evidence="2" id="KW-1185">Reference proteome</keyword>
<dbReference type="AlphaFoldDB" id="A0A518AZW7"/>
<organism evidence="1 2">
    <name type="scientific">Kolteria novifilia</name>
    <dbReference type="NCBI Taxonomy" id="2527975"/>
    <lineage>
        <taxon>Bacteria</taxon>
        <taxon>Pseudomonadati</taxon>
        <taxon>Planctomycetota</taxon>
        <taxon>Planctomycetia</taxon>
        <taxon>Kolteriales</taxon>
        <taxon>Kolteriaceae</taxon>
        <taxon>Kolteria</taxon>
    </lineage>
</organism>